<dbReference type="Pfam" id="PF00440">
    <property type="entry name" value="TetR_N"/>
    <property type="match status" value="1"/>
</dbReference>
<keyword evidence="3" id="KW-0804">Transcription</keyword>
<name>A0ABV4CE83_9PSEU</name>
<dbReference type="Proteomes" id="UP001564626">
    <property type="component" value="Unassembled WGS sequence"/>
</dbReference>
<dbReference type="PRINTS" id="PR00455">
    <property type="entry name" value="HTHTETR"/>
</dbReference>
<evidence type="ECO:0000313" key="8">
    <source>
        <dbReference type="Proteomes" id="UP001564626"/>
    </source>
</evidence>
<evidence type="ECO:0000256" key="3">
    <source>
        <dbReference type="ARBA" id="ARBA00023163"/>
    </source>
</evidence>
<dbReference type="EMBL" id="JBGEHV010000011">
    <property type="protein sequence ID" value="MEY8039407.1"/>
    <property type="molecule type" value="Genomic_DNA"/>
</dbReference>
<reference evidence="7 8" key="1">
    <citation type="submission" date="2024-08" db="EMBL/GenBank/DDBJ databases">
        <title>Genome mining of Saccharopolyspora cebuensis PGLac3 from Nigerian medicinal plant.</title>
        <authorList>
            <person name="Ezeobiora C.E."/>
            <person name="Igbokwe N.H."/>
            <person name="Amin D.H."/>
            <person name="Mendie U.E."/>
        </authorList>
    </citation>
    <scope>NUCLEOTIDE SEQUENCE [LARGE SCALE GENOMIC DNA]</scope>
    <source>
        <strain evidence="7 8">PGLac3</strain>
    </source>
</reference>
<dbReference type="RefSeq" id="WP_345367577.1">
    <property type="nucleotide sequence ID" value="NZ_BAABII010000019.1"/>
</dbReference>
<dbReference type="PANTHER" id="PTHR30055:SF234">
    <property type="entry name" value="HTH-TYPE TRANSCRIPTIONAL REGULATOR BETI"/>
    <property type="match status" value="1"/>
</dbReference>
<accession>A0ABV4CE83</accession>
<dbReference type="InterPro" id="IPR054129">
    <property type="entry name" value="DesT_TetR_C"/>
</dbReference>
<dbReference type="PANTHER" id="PTHR30055">
    <property type="entry name" value="HTH-TYPE TRANSCRIPTIONAL REGULATOR RUTR"/>
    <property type="match status" value="1"/>
</dbReference>
<gene>
    <name evidence="7" type="ORF">AB8O55_08355</name>
</gene>
<dbReference type="InterPro" id="IPR023772">
    <property type="entry name" value="DNA-bd_HTH_TetR-type_CS"/>
</dbReference>
<feature type="DNA-binding region" description="H-T-H motif" evidence="4">
    <location>
        <begin position="41"/>
        <end position="60"/>
    </location>
</feature>
<dbReference type="PROSITE" id="PS50977">
    <property type="entry name" value="HTH_TETR_2"/>
    <property type="match status" value="1"/>
</dbReference>
<feature type="domain" description="HTH tetR-type" evidence="6">
    <location>
        <begin position="18"/>
        <end position="78"/>
    </location>
</feature>
<evidence type="ECO:0000313" key="7">
    <source>
        <dbReference type="EMBL" id="MEY8039407.1"/>
    </source>
</evidence>
<evidence type="ECO:0000259" key="6">
    <source>
        <dbReference type="PROSITE" id="PS50977"/>
    </source>
</evidence>
<proteinExistence type="predicted"/>
<keyword evidence="8" id="KW-1185">Reference proteome</keyword>
<evidence type="ECO:0000256" key="2">
    <source>
        <dbReference type="ARBA" id="ARBA00023125"/>
    </source>
</evidence>
<evidence type="ECO:0000256" key="1">
    <source>
        <dbReference type="ARBA" id="ARBA00023015"/>
    </source>
</evidence>
<keyword evidence="1" id="KW-0805">Transcription regulation</keyword>
<dbReference type="InterPro" id="IPR050109">
    <property type="entry name" value="HTH-type_TetR-like_transc_reg"/>
</dbReference>
<evidence type="ECO:0000256" key="4">
    <source>
        <dbReference type="PROSITE-ProRule" id="PRU00335"/>
    </source>
</evidence>
<evidence type="ECO:0000256" key="5">
    <source>
        <dbReference type="SAM" id="MobiDB-lite"/>
    </source>
</evidence>
<comment type="caution">
    <text evidence="7">The sequence shown here is derived from an EMBL/GenBank/DDBJ whole genome shotgun (WGS) entry which is preliminary data.</text>
</comment>
<dbReference type="InterPro" id="IPR009057">
    <property type="entry name" value="Homeodomain-like_sf"/>
</dbReference>
<dbReference type="InterPro" id="IPR001647">
    <property type="entry name" value="HTH_TetR"/>
</dbReference>
<organism evidence="7 8">
    <name type="scientific">Saccharopolyspora cebuensis</name>
    <dbReference type="NCBI Taxonomy" id="418759"/>
    <lineage>
        <taxon>Bacteria</taxon>
        <taxon>Bacillati</taxon>
        <taxon>Actinomycetota</taxon>
        <taxon>Actinomycetes</taxon>
        <taxon>Pseudonocardiales</taxon>
        <taxon>Pseudonocardiaceae</taxon>
        <taxon>Saccharopolyspora</taxon>
    </lineage>
</organism>
<dbReference type="SUPFAM" id="SSF46689">
    <property type="entry name" value="Homeodomain-like"/>
    <property type="match status" value="1"/>
</dbReference>
<dbReference type="Gene3D" id="1.10.357.10">
    <property type="entry name" value="Tetracycline Repressor, domain 2"/>
    <property type="match status" value="1"/>
</dbReference>
<protein>
    <submittedName>
        <fullName evidence="7">TetR/AcrR family transcriptional regulator</fullName>
    </submittedName>
</protein>
<dbReference type="PROSITE" id="PS01081">
    <property type="entry name" value="HTH_TETR_1"/>
    <property type="match status" value="1"/>
</dbReference>
<feature type="region of interest" description="Disordered" evidence="5">
    <location>
        <begin position="1"/>
        <end position="20"/>
    </location>
</feature>
<sequence>MTARPAPTAPPRKRRSRAERERQILAVAEQVFADEGYQAASMDDIAHRVGLSKPMLYEYFGSKDGLLMACLHRAKQELFDTTTTAAAGANGPEGLLHDCLLAFFRFSDDHAQAWALLRNEAAVPVSSVSSELESIRLQQIGFTAELLRGARPDLDEVRLEAYAESIIGACERLALWRERRPEVTARQATEHLMSLLLPSLGTGA</sequence>
<dbReference type="Pfam" id="PF21943">
    <property type="entry name" value="TetR_C_46"/>
    <property type="match status" value="1"/>
</dbReference>
<keyword evidence="2 4" id="KW-0238">DNA-binding</keyword>